<dbReference type="Pfam" id="PF08378">
    <property type="entry name" value="NERD"/>
    <property type="match status" value="1"/>
</dbReference>
<reference evidence="2 3" key="1">
    <citation type="submission" date="2020-08" db="EMBL/GenBank/DDBJ databases">
        <title>A Genomic Blueprint of the Chicken Gut Microbiome.</title>
        <authorList>
            <person name="Gilroy R."/>
            <person name="Ravi A."/>
            <person name="Getino M."/>
            <person name="Pursley I."/>
            <person name="Horton D.L."/>
            <person name="Alikhan N.-F."/>
            <person name="Baker D."/>
            <person name="Gharbi K."/>
            <person name="Hall N."/>
            <person name="Watson M."/>
            <person name="Adriaenssens E.M."/>
            <person name="Foster-Nyarko E."/>
            <person name="Jarju S."/>
            <person name="Secka A."/>
            <person name="Antonio M."/>
            <person name="Oren A."/>
            <person name="Chaudhuri R."/>
            <person name="La Ragione R.M."/>
            <person name="Hildebrand F."/>
            <person name="Pallen M.J."/>
        </authorList>
    </citation>
    <scope>NUCLEOTIDE SEQUENCE [LARGE SCALE GENOMIC DNA]</scope>
    <source>
        <strain evidence="2 3">Sa3CUA8</strain>
    </source>
</reference>
<comment type="caution">
    <text evidence="2">The sequence shown here is derived from an EMBL/GenBank/DDBJ whole genome shotgun (WGS) entry which is preliminary data.</text>
</comment>
<evidence type="ECO:0000313" key="2">
    <source>
        <dbReference type="EMBL" id="MBD7909227.1"/>
    </source>
</evidence>
<dbReference type="InterPro" id="IPR011528">
    <property type="entry name" value="NERD"/>
</dbReference>
<evidence type="ECO:0000313" key="3">
    <source>
        <dbReference type="Proteomes" id="UP000659496"/>
    </source>
</evidence>
<dbReference type="PROSITE" id="PS50965">
    <property type="entry name" value="NERD"/>
    <property type="match status" value="1"/>
</dbReference>
<organism evidence="2 3">
    <name type="scientific">Sporosarcina gallistercoris</name>
    <dbReference type="NCBI Taxonomy" id="2762245"/>
    <lineage>
        <taxon>Bacteria</taxon>
        <taxon>Bacillati</taxon>
        <taxon>Bacillota</taxon>
        <taxon>Bacilli</taxon>
        <taxon>Bacillales</taxon>
        <taxon>Caryophanaceae</taxon>
        <taxon>Sporosarcina</taxon>
    </lineage>
</organism>
<protein>
    <submittedName>
        <fullName evidence="2">NERD domain-containing protein</fullName>
    </submittedName>
</protein>
<feature type="domain" description="NERD" evidence="1">
    <location>
        <begin position="49"/>
        <end position="167"/>
    </location>
</feature>
<dbReference type="Proteomes" id="UP000659496">
    <property type="component" value="Unassembled WGS sequence"/>
</dbReference>
<name>A0ABR8PM20_9BACL</name>
<keyword evidence="3" id="KW-1185">Reference proteome</keyword>
<accession>A0ABR8PM20</accession>
<evidence type="ECO:0000259" key="1">
    <source>
        <dbReference type="PROSITE" id="PS50965"/>
    </source>
</evidence>
<proteinExistence type="predicted"/>
<sequence>MKMKGRLLMLFKQRTKSMQLQGLESLARRLSPTHEKYRFIQDELYKARAGFGGEQEYDRCMKEVHTDFPHAILHDLSLQQNGVYFQIDSLFIAPDRVVITEVKNIADKIIVKANPTQFLKELQNGSRIVFRNPIAEVERKIHFLTSWLHARDVHLPVTGLITFAHNNEILIEEPPAMPILPNYEAPAFFRELSIESPTLSKQDIQHLAHIFLTDHQDYDPFPLAARYGIYPNEVMNGVLCHNCPNEQAIVREGDTWSCPLCGHKGRAPYEHAIKEYFMLVGKSLTNREYCSFTGLTCRHTAKRLLSSSLLRKVGTRKATTYTLAK</sequence>
<gene>
    <name evidence="2" type="ORF">H9659_12900</name>
</gene>
<dbReference type="EMBL" id="JACSQY010000010">
    <property type="protein sequence ID" value="MBD7909227.1"/>
    <property type="molecule type" value="Genomic_DNA"/>
</dbReference>